<reference evidence="5 6" key="1">
    <citation type="submission" date="2024-02" db="EMBL/GenBank/DDBJ databases">
        <title>High-quality chromosome-scale genome assembly of Pensacola bahiagrass (Paspalum notatum Flugge var. saurae).</title>
        <authorList>
            <person name="Vega J.M."/>
            <person name="Podio M."/>
            <person name="Orjuela J."/>
            <person name="Siena L.A."/>
            <person name="Pessino S.C."/>
            <person name="Combes M.C."/>
            <person name="Mariac C."/>
            <person name="Albertini E."/>
            <person name="Pupilli F."/>
            <person name="Ortiz J.P.A."/>
            <person name="Leblanc O."/>
        </authorList>
    </citation>
    <scope>NUCLEOTIDE SEQUENCE [LARGE SCALE GENOMIC DNA]</scope>
    <source>
        <strain evidence="5">R1</strain>
        <tissue evidence="5">Leaf</tissue>
    </source>
</reference>
<dbReference type="Proteomes" id="UP001341281">
    <property type="component" value="Chromosome 09"/>
</dbReference>
<dbReference type="InterPro" id="IPR057670">
    <property type="entry name" value="SH3_retrovirus"/>
</dbReference>
<organism evidence="5 6">
    <name type="scientific">Paspalum notatum var. saurae</name>
    <dbReference type="NCBI Taxonomy" id="547442"/>
    <lineage>
        <taxon>Eukaryota</taxon>
        <taxon>Viridiplantae</taxon>
        <taxon>Streptophyta</taxon>
        <taxon>Embryophyta</taxon>
        <taxon>Tracheophyta</taxon>
        <taxon>Spermatophyta</taxon>
        <taxon>Magnoliopsida</taxon>
        <taxon>Liliopsida</taxon>
        <taxon>Poales</taxon>
        <taxon>Poaceae</taxon>
        <taxon>PACMAD clade</taxon>
        <taxon>Panicoideae</taxon>
        <taxon>Andropogonodae</taxon>
        <taxon>Paspaleae</taxon>
        <taxon>Paspalinae</taxon>
        <taxon>Paspalum</taxon>
    </lineage>
</organism>
<dbReference type="AlphaFoldDB" id="A0AAQ3XC26"/>
<evidence type="ECO:0000313" key="6">
    <source>
        <dbReference type="Proteomes" id="UP001341281"/>
    </source>
</evidence>
<feature type="transmembrane region" description="Helical" evidence="2">
    <location>
        <begin position="6"/>
        <end position="24"/>
    </location>
</feature>
<proteinExistence type="predicted"/>
<protein>
    <recommendedName>
        <fullName evidence="7">Reverse transcriptase Ty1/copia-type domain-containing protein</fullName>
    </recommendedName>
</protein>
<dbReference type="EMBL" id="CP144753">
    <property type="protein sequence ID" value="WVZ94206.1"/>
    <property type="molecule type" value="Genomic_DNA"/>
</dbReference>
<evidence type="ECO:0000259" key="3">
    <source>
        <dbReference type="Pfam" id="PF07727"/>
    </source>
</evidence>
<evidence type="ECO:0000313" key="5">
    <source>
        <dbReference type="EMBL" id="WVZ94206.1"/>
    </source>
</evidence>
<feature type="region of interest" description="Disordered" evidence="1">
    <location>
        <begin position="141"/>
        <end position="189"/>
    </location>
</feature>
<feature type="domain" description="Retroviral polymerase SH3-like" evidence="4">
    <location>
        <begin position="38"/>
        <end position="98"/>
    </location>
</feature>
<accession>A0AAQ3XC26</accession>
<evidence type="ECO:0000256" key="2">
    <source>
        <dbReference type="SAM" id="Phobius"/>
    </source>
</evidence>
<sequence>MFLTLFGPKLLILLVMLQIGYILIGRKPNISYFRVFGCKCYILKKGSRLSKFEKKCDDGFLLGYSSNSKAYRVYNKTHGIVEGVYDVEFDETNGSQEESDNLNDVRGEELIKAMKAMAIGDVKPKEVEDDDTIMVIPSTSTTIVQDDQDQQDAQVDNIQDHSPPSPLDIPSTSAHDSHTHPRIHHTVSKDHHVDQIIGDISKGVQTRSRIALFCEHCSFASCIKPNHVDEALQDPKWMNAMHEELNNFTQNEELVERPKNYNVIGTKWVFHNKHDEKGIVHKGIYKLKDWILVKLFHQLLDWKPFGFFLYLPVLTISSYFKLDVKSAFLNGKISELVYVEQSPGFEDPKKPDHVYKLSKALYGLKQAPQAWYERLRDFLVSKGFKIGKVDTSFVKSMWMTLSLVPLMPHFVRSSVR</sequence>
<gene>
    <name evidence="5" type="ORF">U9M48_040127</name>
</gene>
<dbReference type="InterPro" id="IPR013103">
    <property type="entry name" value="RVT_2"/>
</dbReference>
<evidence type="ECO:0000259" key="4">
    <source>
        <dbReference type="Pfam" id="PF25597"/>
    </source>
</evidence>
<evidence type="ECO:0000256" key="1">
    <source>
        <dbReference type="SAM" id="MobiDB-lite"/>
    </source>
</evidence>
<dbReference type="Pfam" id="PF25597">
    <property type="entry name" value="SH3_retrovirus"/>
    <property type="match status" value="1"/>
</dbReference>
<keyword evidence="2" id="KW-0472">Membrane</keyword>
<dbReference type="Pfam" id="PF07727">
    <property type="entry name" value="RVT_2"/>
    <property type="match status" value="1"/>
</dbReference>
<evidence type="ECO:0008006" key="7">
    <source>
        <dbReference type="Google" id="ProtNLM"/>
    </source>
</evidence>
<name>A0AAQ3XC26_PASNO</name>
<keyword evidence="2" id="KW-0812">Transmembrane</keyword>
<keyword evidence="6" id="KW-1185">Reference proteome</keyword>
<feature type="domain" description="Reverse transcriptase Ty1/copia-type" evidence="3">
    <location>
        <begin position="253"/>
        <end position="388"/>
    </location>
</feature>
<keyword evidence="2" id="KW-1133">Transmembrane helix</keyword>